<keyword evidence="1" id="KW-0472">Membrane</keyword>
<organism evidence="3 4">
    <name type="scientific">Somion occarium</name>
    <dbReference type="NCBI Taxonomy" id="3059160"/>
    <lineage>
        <taxon>Eukaryota</taxon>
        <taxon>Fungi</taxon>
        <taxon>Dikarya</taxon>
        <taxon>Basidiomycota</taxon>
        <taxon>Agaricomycotina</taxon>
        <taxon>Agaricomycetes</taxon>
        <taxon>Polyporales</taxon>
        <taxon>Cerrenaceae</taxon>
        <taxon>Somion</taxon>
    </lineage>
</organism>
<evidence type="ECO:0000313" key="4">
    <source>
        <dbReference type="Proteomes" id="UP001497453"/>
    </source>
</evidence>
<feature type="transmembrane region" description="Helical" evidence="1">
    <location>
        <begin position="148"/>
        <end position="170"/>
    </location>
</feature>
<evidence type="ECO:0000256" key="1">
    <source>
        <dbReference type="SAM" id="Phobius"/>
    </source>
</evidence>
<feature type="transmembrane region" description="Helical" evidence="1">
    <location>
        <begin position="14"/>
        <end position="33"/>
    </location>
</feature>
<keyword evidence="1" id="KW-0812">Transmembrane</keyword>
<dbReference type="InterPro" id="IPR056119">
    <property type="entry name" value="DUF7702"/>
</dbReference>
<evidence type="ECO:0000313" key="3">
    <source>
        <dbReference type="EMBL" id="CAL1702531.1"/>
    </source>
</evidence>
<feature type="transmembrane region" description="Helical" evidence="1">
    <location>
        <begin position="70"/>
        <end position="95"/>
    </location>
</feature>
<feature type="transmembrane region" description="Helical" evidence="1">
    <location>
        <begin position="182"/>
        <end position="206"/>
    </location>
</feature>
<dbReference type="Pfam" id="PF24800">
    <property type="entry name" value="DUF7702"/>
    <property type="match status" value="1"/>
</dbReference>
<evidence type="ECO:0000259" key="2">
    <source>
        <dbReference type="Pfam" id="PF24800"/>
    </source>
</evidence>
<feature type="transmembrane region" description="Helical" evidence="1">
    <location>
        <begin position="40"/>
        <end position="58"/>
    </location>
</feature>
<protein>
    <recommendedName>
        <fullName evidence="2">DUF7702 domain-containing protein</fullName>
    </recommendedName>
</protein>
<dbReference type="EMBL" id="OZ037945">
    <property type="protein sequence ID" value="CAL1702531.1"/>
    <property type="molecule type" value="Genomic_DNA"/>
</dbReference>
<dbReference type="PANTHER" id="PTHR42109">
    <property type="entry name" value="UNPLACED GENOMIC SCAFFOLD UM_SCAF_CONTIG_1.265, WHOLE GENOME SHOTGUN SEQUENCE"/>
    <property type="match status" value="1"/>
</dbReference>
<name>A0ABP1D3T9_9APHY</name>
<keyword evidence="4" id="KW-1185">Reference proteome</keyword>
<feature type="domain" description="DUF7702" evidence="2">
    <location>
        <begin position="3"/>
        <end position="252"/>
    </location>
</feature>
<feature type="transmembrane region" description="Helical" evidence="1">
    <location>
        <begin position="226"/>
        <end position="252"/>
    </location>
</feature>
<gene>
    <name evidence="3" type="ORF">GFSPODELE1_LOCUS4090</name>
</gene>
<dbReference type="PANTHER" id="PTHR42109:SF2">
    <property type="entry name" value="INTEGRAL MEMBRANE PROTEIN"/>
    <property type="match status" value="1"/>
</dbReference>
<accession>A0ABP1D3T9</accession>
<proteinExistence type="predicted"/>
<sequence>MGLDTRGDISIVEIIFYIPILATSLIITLRHGFSRRAGWIFLLILAIIRIVGSAIHLASENNQSNTTLRITYSVLEAAGLSPLIVATLGFLNTIALHAFDGDRAVTLILRLLGTTSIVALALVIAGGIKLANADNDISKLNSASTLRHVGAILFLVLFIFLALLHLYYWAQRDRIMEHRRKLLIGISLALPFLGVRVIYAVLSSYAPVDPNDTNGSLAKFSTSTGAWAIYLGMAVIMEFIVVLIYTFCGITIPMLNDHKQGSTTNDYMENGSYDWSEPMSRRNQV</sequence>
<keyword evidence="1" id="KW-1133">Transmembrane helix</keyword>
<reference evidence="4" key="1">
    <citation type="submission" date="2024-04" db="EMBL/GenBank/DDBJ databases">
        <authorList>
            <person name="Shaw F."/>
            <person name="Minotto A."/>
        </authorList>
    </citation>
    <scope>NUCLEOTIDE SEQUENCE [LARGE SCALE GENOMIC DNA]</scope>
</reference>
<dbReference type="Proteomes" id="UP001497453">
    <property type="component" value="Chromosome 2"/>
</dbReference>
<feature type="transmembrane region" description="Helical" evidence="1">
    <location>
        <begin position="107"/>
        <end position="128"/>
    </location>
</feature>